<dbReference type="AlphaFoldDB" id="A0AAV1DFA5"/>
<keyword evidence="2" id="KW-0806">Transcription termination</keyword>
<keyword evidence="3" id="KW-0809">Transit peptide</keyword>
<evidence type="ECO:0000256" key="1">
    <source>
        <dbReference type="ARBA" id="ARBA00007692"/>
    </source>
</evidence>
<evidence type="ECO:0000313" key="4">
    <source>
        <dbReference type="EMBL" id="CAI9106519.1"/>
    </source>
</evidence>
<gene>
    <name evidence="4" type="ORF">OLC1_LOCUS15004</name>
</gene>
<comment type="similarity">
    <text evidence="1">Belongs to the mTERF family.</text>
</comment>
<evidence type="ECO:0000256" key="3">
    <source>
        <dbReference type="ARBA" id="ARBA00022946"/>
    </source>
</evidence>
<dbReference type="SMART" id="SM00733">
    <property type="entry name" value="Mterf"/>
    <property type="match status" value="2"/>
</dbReference>
<dbReference type="Gene3D" id="1.25.70.10">
    <property type="entry name" value="Transcription termination factor 3, mitochondrial"/>
    <property type="match status" value="1"/>
</dbReference>
<evidence type="ECO:0000313" key="5">
    <source>
        <dbReference type="Proteomes" id="UP001161247"/>
    </source>
</evidence>
<sequence length="190" mass="21842">MKSQVLYLRVLVGVDHNVVKVLKGYSGVLGTLNPEMVESNLKLLRNYGIPNEHISTIDEKLGVFRSFGWSDLEIFGIVRKLPMFLTQTATRIRIVVDFFMNELGYSPHYLASHPVFLTLSFDKRVKPRVEVVRTLTKKNLNRRKAGLFSVLSMSESMFLKNYILPYKDVLPVPDMYNAYLSKAEIPKIKE</sequence>
<keyword evidence="2" id="KW-0805">Transcription regulation</keyword>
<dbReference type="EMBL" id="OX459122">
    <property type="protein sequence ID" value="CAI9106519.1"/>
    <property type="molecule type" value="Genomic_DNA"/>
</dbReference>
<dbReference type="PANTHER" id="PTHR13068:SF231">
    <property type="entry name" value="TRANSCRIPTION TERMINATION FACTOR MTERF2, CHLOROPLASTIC-LIKE"/>
    <property type="match status" value="1"/>
</dbReference>
<reference evidence="4" key="1">
    <citation type="submission" date="2023-03" db="EMBL/GenBank/DDBJ databases">
        <authorList>
            <person name="Julca I."/>
        </authorList>
    </citation>
    <scope>NUCLEOTIDE SEQUENCE</scope>
</reference>
<evidence type="ECO:0000256" key="2">
    <source>
        <dbReference type="ARBA" id="ARBA00022472"/>
    </source>
</evidence>
<keyword evidence="2" id="KW-0804">Transcription</keyword>
<dbReference type="PANTHER" id="PTHR13068">
    <property type="entry name" value="CGI-12 PROTEIN-RELATED"/>
    <property type="match status" value="1"/>
</dbReference>
<dbReference type="InterPro" id="IPR003690">
    <property type="entry name" value="MTERF"/>
</dbReference>
<organism evidence="4 5">
    <name type="scientific">Oldenlandia corymbosa var. corymbosa</name>
    <dbReference type="NCBI Taxonomy" id="529605"/>
    <lineage>
        <taxon>Eukaryota</taxon>
        <taxon>Viridiplantae</taxon>
        <taxon>Streptophyta</taxon>
        <taxon>Embryophyta</taxon>
        <taxon>Tracheophyta</taxon>
        <taxon>Spermatophyta</taxon>
        <taxon>Magnoliopsida</taxon>
        <taxon>eudicotyledons</taxon>
        <taxon>Gunneridae</taxon>
        <taxon>Pentapetalae</taxon>
        <taxon>asterids</taxon>
        <taxon>lamiids</taxon>
        <taxon>Gentianales</taxon>
        <taxon>Rubiaceae</taxon>
        <taxon>Rubioideae</taxon>
        <taxon>Spermacoceae</taxon>
        <taxon>Hedyotis-Oldenlandia complex</taxon>
        <taxon>Oldenlandia</taxon>
    </lineage>
</organism>
<dbReference type="GO" id="GO:0006353">
    <property type="term" value="P:DNA-templated transcription termination"/>
    <property type="evidence" value="ECO:0007669"/>
    <property type="project" value="UniProtKB-KW"/>
</dbReference>
<dbReference type="Proteomes" id="UP001161247">
    <property type="component" value="Chromosome 5"/>
</dbReference>
<dbReference type="InterPro" id="IPR038538">
    <property type="entry name" value="MTERF_sf"/>
</dbReference>
<proteinExistence type="inferred from homology"/>
<protein>
    <submittedName>
        <fullName evidence="4">OLC1v1005699C1</fullName>
    </submittedName>
</protein>
<dbReference type="Pfam" id="PF02536">
    <property type="entry name" value="mTERF"/>
    <property type="match status" value="1"/>
</dbReference>
<accession>A0AAV1DFA5</accession>
<name>A0AAV1DFA5_OLDCO</name>
<dbReference type="GO" id="GO:0003676">
    <property type="term" value="F:nucleic acid binding"/>
    <property type="evidence" value="ECO:0007669"/>
    <property type="project" value="InterPro"/>
</dbReference>
<keyword evidence="5" id="KW-1185">Reference proteome</keyword>